<dbReference type="SUPFAM" id="SSF56059">
    <property type="entry name" value="Glutathione synthetase ATP-binding domain-like"/>
    <property type="match status" value="1"/>
</dbReference>
<feature type="compositionally biased region" description="Low complexity" evidence="4">
    <location>
        <begin position="153"/>
        <end position="165"/>
    </location>
</feature>
<feature type="region of interest" description="Disordered" evidence="4">
    <location>
        <begin position="105"/>
        <end position="165"/>
    </location>
</feature>
<organism evidence="6 7">
    <name type="scientific">Cavenderia fasciculata</name>
    <name type="common">Slime mold</name>
    <name type="synonym">Dictyostelium fasciculatum</name>
    <dbReference type="NCBI Taxonomy" id="261658"/>
    <lineage>
        <taxon>Eukaryota</taxon>
        <taxon>Amoebozoa</taxon>
        <taxon>Evosea</taxon>
        <taxon>Eumycetozoa</taxon>
        <taxon>Dictyostelia</taxon>
        <taxon>Acytosteliales</taxon>
        <taxon>Cavenderiaceae</taxon>
        <taxon>Cavenderia</taxon>
    </lineage>
</organism>
<dbReference type="PANTHER" id="PTHR12241:SF162">
    <property type="entry name" value="TUBULIN MONOGLUTAMYLASE TTLL4"/>
    <property type="match status" value="1"/>
</dbReference>
<feature type="chain" id="PRO_5003319985" description="Tubulin-tyrosine ligase family protein" evidence="5">
    <location>
        <begin position="30"/>
        <end position="981"/>
    </location>
</feature>
<dbReference type="GeneID" id="14868618"/>
<evidence type="ECO:0000256" key="5">
    <source>
        <dbReference type="SAM" id="SignalP"/>
    </source>
</evidence>
<protein>
    <recommendedName>
        <fullName evidence="8">Tubulin-tyrosine ligase family protein</fullName>
    </recommendedName>
</protein>
<dbReference type="GO" id="GO:0036064">
    <property type="term" value="C:ciliary basal body"/>
    <property type="evidence" value="ECO:0007669"/>
    <property type="project" value="TreeGrafter"/>
</dbReference>
<evidence type="ECO:0000256" key="2">
    <source>
        <dbReference type="ARBA" id="ARBA00022741"/>
    </source>
</evidence>
<dbReference type="GO" id="GO:0070740">
    <property type="term" value="F:tubulin-glutamic acid ligase activity"/>
    <property type="evidence" value="ECO:0007669"/>
    <property type="project" value="TreeGrafter"/>
</dbReference>
<sequence>MTQLTTSLSTLFVVILMLLLVLLIHPSWSLKEQEQEQEAMVESVVVGEQPILEKKDRSTSTMTTTPLLSFDLVSSSNRQHLIEKYGETKSKSFVEISIGSHIEGTSSFGVNTPNGQTHGLKMTKKKKKKQQQQQQPLSSEDKPKVLPNEEETVSSTDSTTSTPITTLEELEAKRWKTRQLLNEVFIERGFNQYTPNNPSIDFTNTEKEIDLVWLRVPLPTVEYNDFPEKLYSKIQPPNQQINRYPGMAQELNAKHSIAKNIKNMINQFGINDFNFHPTTFVLPEDYESLKQQPQDNSDLWIMKPKFGGRGTGIKLFNNTKHIPNDDEYVVQQYIRNPLLINGHKFTIRMYVLITSLDPLIVYIHDNGVLKFATTPFKSDNQTFNDDNMSMHITNQAVNSGKSNFEYSTDINVDNVGSRWSLRAYWKYLQENQLYDPNVLWNDIKETMVKALFSVELPVLSKTNNLTKSSSSCFQLLGVDMDLLDNYKPMFIEANTNPQLGGSLAPFDNYNKLLLIRETFDLLGYTEYDSKKVKKELRSIVKSKLQLETKSEMQHQMDIDPNHFIIKPKPKSQFKKEIDIITQFEYEKMHKGNYQIIYPTIEMIDRLSKYHQNSNSESNKILYDYYFREEMGSLSYQPDLSLNRTRIPLFENIQSHNNNMIKFFLYLPVDRVETQSLGFVPPTLENQKDELVEYLKKEVSPELLKAKPNPRRGGVGQPLQPVQYNSNEFHKDWAQILAHHFNMGQGSRRGRRGGAAVKPSDRYNISMTSYETKMRIVYELMVKKREEISFGILRVMERASATEIVVTEHELLSLVITSVSSGGSGGEDQFTFNMGLSARSITTKKVVINLETGQFTSFSACSLTPKKTEATRTILSESIRSEMGIAMTDLVSPPIVVDNPIKPAFAIQVNANPVIMKKIVLTQGTSLTELKSLVAKTINRPESDIQAIYRKLTGMEIQDPVPIVDNVKDEIYCKFIDNTFSC</sequence>
<dbReference type="InterPro" id="IPR004344">
    <property type="entry name" value="TTL/TTLL_fam"/>
</dbReference>
<dbReference type="PROSITE" id="PS51221">
    <property type="entry name" value="TTL"/>
    <property type="match status" value="1"/>
</dbReference>
<keyword evidence="7" id="KW-1185">Reference proteome</keyword>
<dbReference type="EMBL" id="GL883023">
    <property type="protein sequence ID" value="EGG16562.1"/>
    <property type="molecule type" value="Genomic_DNA"/>
</dbReference>
<dbReference type="Pfam" id="PF03133">
    <property type="entry name" value="TTL"/>
    <property type="match status" value="1"/>
</dbReference>
<keyword evidence="2" id="KW-0547">Nucleotide-binding</keyword>
<dbReference type="AlphaFoldDB" id="F4Q6Q2"/>
<proteinExistence type="predicted"/>
<evidence type="ECO:0000313" key="7">
    <source>
        <dbReference type="Proteomes" id="UP000007797"/>
    </source>
</evidence>
<evidence type="ECO:0008006" key="8">
    <source>
        <dbReference type="Google" id="ProtNLM"/>
    </source>
</evidence>
<feature type="compositionally biased region" description="Basic residues" evidence="4">
    <location>
        <begin position="121"/>
        <end position="130"/>
    </location>
</feature>
<dbReference type="OrthoDB" id="17921at2759"/>
<dbReference type="Gene3D" id="3.30.470.20">
    <property type="entry name" value="ATP-grasp fold, B domain"/>
    <property type="match status" value="1"/>
</dbReference>
<gene>
    <name evidence="6" type="ORF">DFA_09109</name>
</gene>
<keyword evidence="5" id="KW-0732">Signal</keyword>
<dbReference type="GO" id="GO:0015631">
    <property type="term" value="F:tubulin binding"/>
    <property type="evidence" value="ECO:0007669"/>
    <property type="project" value="TreeGrafter"/>
</dbReference>
<dbReference type="RefSeq" id="XP_004354962.1">
    <property type="nucleotide sequence ID" value="XM_004354910.1"/>
</dbReference>
<dbReference type="Proteomes" id="UP000007797">
    <property type="component" value="Unassembled WGS sequence"/>
</dbReference>
<feature type="compositionally biased region" description="Polar residues" evidence="4">
    <location>
        <begin position="105"/>
        <end position="117"/>
    </location>
</feature>
<reference evidence="7" key="1">
    <citation type="journal article" date="2011" name="Genome Res.">
        <title>Phylogeny-wide analysis of social amoeba genomes highlights ancient origins for complex intercellular communication.</title>
        <authorList>
            <person name="Heidel A.J."/>
            <person name="Lawal H.M."/>
            <person name="Felder M."/>
            <person name="Schilde C."/>
            <person name="Helps N.R."/>
            <person name="Tunggal B."/>
            <person name="Rivero F."/>
            <person name="John U."/>
            <person name="Schleicher M."/>
            <person name="Eichinger L."/>
            <person name="Platzer M."/>
            <person name="Noegel A.A."/>
            <person name="Schaap P."/>
            <person name="Gloeckner G."/>
        </authorList>
    </citation>
    <scope>NUCLEOTIDE SEQUENCE [LARGE SCALE GENOMIC DNA]</scope>
    <source>
        <strain evidence="7">SH3</strain>
    </source>
</reference>
<evidence type="ECO:0000256" key="3">
    <source>
        <dbReference type="ARBA" id="ARBA00022840"/>
    </source>
</evidence>
<feature type="signal peptide" evidence="5">
    <location>
        <begin position="1"/>
        <end position="29"/>
    </location>
</feature>
<evidence type="ECO:0000256" key="4">
    <source>
        <dbReference type="SAM" id="MobiDB-lite"/>
    </source>
</evidence>
<name>F4Q6Q2_CACFS</name>
<accession>F4Q6Q2</accession>
<evidence type="ECO:0000256" key="1">
    <source>
        <dbReference type="ARBA" id="ARBA00022598"/>
    </source>
</evidence>
<keyword evidence="3" id="KW-0067">ATP-binding</keyword>
<dbReference type="GO" id="GO:0000226">
    <property type="term" value="P:microtubule cytoskeleton organization"/>
    <property type="evidence" value="ECO:0007669"/>
    <property type="project" value="TreeGrafter"/>
</dbReference>
<dbReference type="STRING" id="1054147.F4Q6Q2"/>
<keyword evidence="1" id="KW-0436">Ligase</keyword>
<evidence type="ECO:0000313" key="6">
    <source>
        <dbReference type="EMBL" id="EGG16562.1"/>
    </source>
</evidence>
<dbReference type="PANTHER" id="PTHR12241">
    <property type="entry name" value="TUBULIN POLYGLUTAMYLASE"/>
    <property type="match status" value="1"/>
</dbReference>
<dbReference type="KEGG" id="dfa:DFA_09109"/>
<dbReference type="GO" id="GO:0005524">
    <property type="term" value="F:ATP binding"/>
    <property type="evidence" value="ECO:0007669"/>
    <property type="project" value="UniProtKB-KW"/>
</dbReference>